<protein>
    <submittedName>
        <fullName evidence="2">Uncharacterized protein</fullName>
    </submittedName>
</protein>
<proteinExistence type="predicted"/>
<organism evidence="2 3">
    <name type="scientific">Mycobacterium parmense</name>
    <dbReference type="NCBI Taxonomy" id="185642"/>
    <lineage>
        <taxon>Bacteria</taxon>
        <taxon>Bacillati</taxon>
        <taxon>Actinomycetota</taxon>
        <taxon>Actinomycetes</taxon>
        <taxon>Mycobacteriales</taxon>
        <taxon>Mycobacteriaceae</taxon>
        <taxon>Mycobacterium</taxon>
        <taxon>Mycobacterium simiae complex</taxon>
    </lineage>
</organism>
<evidence type="ECO:0000313" key="2">
    <source>
        <dbReference type="EMBL" id="BBZ45610.1"/>
    </source>
</evidence>
<evidence type="ECO:0000256" key="1">
    <source>
        <dbReference type="SAM" id="MobiDB-lite"/>
    </source>
</evidence>
<accession>A0A7I7YV14</accession>
<dbReference type="AlphaFoldDB" id="A0A7I7YV14"/>
<evidence type="ECO:0000313" key="3">
    <source>
        <dbReference type="Proteomes" id="UP000467105"/>
    </source>
</evidence>
<keyword evidence="3" id="KW-1185">Reference proteome</keyword>
<feature type="compositionally biased region" description="Low complexity" evidence="1">
    <location>
        <begin position="22"/>
        <end position="39"/>
    </location>
</feature>
<name>A0A7I7YV14_9MYCO</name>
<reference evidence="2 3" key="1">
    <citation type="journal article" date="2019" name="Emerg. Microbes Infect.">
        <title>Comprehensive subspecies identification of 175 nontuberculous mycobacteria species based on 7547 genomic profiles.</title>
        <authorList>
            <person name="Matsumoto Y."/>
            <person name="Kinjo T."/>
            <person name="Motooka D."/>
            <person name="Nabeya D."/>
            <person name="Jung N."/>
            <person name="Uechi K."/>
            <person name="Horii T."/>
            <person name="Iida T."/>
            <person name="Fujita J."/>
            <person name="Nakamura S."/>
        </authorList>
    </citation>
    <scope>NUCLEOTIDE SEQUENCE [LARGE SCALE GENOMIC DNA]</scope>
    <source>
        <strain evidence="2 3">JCM 14742</strain>
    </source>
</reference>
<dbReference type="Proteomes" id="UP000467105">
    <property type="component" value="Chromosome"/>
</dbReference>
<gene>
    <name evidence="2" type="ORF">MPRM_28910</name>
</gene>
<dbReference type="EMBL" id="AP022614">
    <property type="protein sequence ID" value="BBZ45610.1"/>
    <property type="molecule type" value="Genomic_DNA"/>
</dbReference>
<sequence>MDTDEGALGTVHGTAVPRPTRTTNHNKTAAPTNTATSAAQLRGGRAAIATPRPGNVPTKVIRPPP</sequence>
<feature type="region of interest" description="Disordered" evidence="1">
    <location>
        <begin position="1"/>
        <end position="65"/>
    </location>
</feature>